<evidence type="ECO:0000313" key="1">
    <source>
        <dbReference type="EMBL" id="KAI5663146.1"/>
    </source>
</evidence>
<sequence length="441" mass="49367">MAIPPKPTPKISSSLIPIGVEYYLTPNSLPSSCGPNSSVLQCTIPLLLPKNSLCSNEMNFSTNYKVQESGFLPFAAASSSATKPSNGIAPNVVRIFQETTPNYRVDLAEKTNDPTIMIHKRPHFSESNTGLQFQDLSASERTKILEKIEKHGGFSNLSAYCLSPDYSTYSVLISFYCKKNDPVVAKCVLDHMLEQGFQPDVATFTTLINSFCKNGKLQNAFKVFDIMTKSGCEPTVNTYNCLLKGLCYVGKVEEAYQLLSNIKKSSKKPDIYTYTAVMNGFCKVGRSDEALELLDEAIEMGLIPNVVSYNTLFNGYFKEGRPLDGIGLLRKMKERNCSPDHVSYSTLLHGLLKWGKTGAALPIYKEMMKNGFELDERMMNALLRALCRRSRKEKKLLNDANDLLERMRNRGCPVYSSTQNLVIKAFSRGNYKKDQLEAWIQ</sequence>
<organism evidence="1 2">
    <name type="scientific">Catharanthus roseus</name>
    <name type="common">Madagascar periwinkle</name>
    <name type="synonym">Vinca rosea</name>
    <dbReference type="NCBI Taxonomy" id="4058"/>
    <lineage>
        <taxon>Eukaryota</taxon>
        <taxon>Viridiplantae</taxon>
        <taxon>Streptophyta</taxon>
        <taxon>Embryophyta</taxon>
        <taxon>Tracheophyta</taxon>
        <taxon>Spermatophyta</taxon>
        <taxon>Magnoliopsida</taxon>
        <taxon>eudicotyledons</taxon>
        <taxon>Gunneridae</taxon>
        <taxon>Pentapetalae</taxon>
        <taxon>asterids</taxon>
        <taxon>lamiids</taxon>
        <taxon>Gentianales</taxon>
        <taxon>Apocynaceae</taxon>
        <taxon>Rauvolfioideae</taxon>
        <taxon>Vinceae</taxon>
        <taxon>Catharanthinae</taxon>
        <taxon>Catharanthus</taxon>
    </lineage>
</organism>
<accession>A0ACC0AQY8</accession>
<dbReference type="Proteomes" id="UP001060085">
    <property type="component" value="Linkage Group LG05"/>
</dbReference>
<gene>
    <name evidence="1" type="ORF">M9H77_22469</name>
</gene>
<comment type="caution">
    <text evidence="1">The sequence shown here is derived from an EMBL/GenBank/DDBJ whole genome shotgun (WGS) entry which is preliminary data.</text>
</comment>
<name>A0ACC0AQY8_CATRO</name>
<evidence type="ECO:0000313" key="2">
    <source>
        <dbReference type="Proteomes" id="UP001060085"/>
    </source>
</evidence>
<dbReference type="EMBL" id="CM044705">
    <property type="protein sequence ID" value="KAI5663146.1"/>
    <property type="molecule type" value="Genomic_DNA"/>
</dbReference>
<reference evidence="2" key="1">
    <citation type="journal article" date="2023" name="Nat. Plants">
        <title>Single-cell RNA sequencing provides a high-resolution roadmap for understanding the multicellular compartmentation of specialized metabolism.</title>
        <authorList>
            <person name="Sun S."/>
            <person name="Shen X."/>
            <person name="Li Y."/>
            <person name="Li Y."/>
            <person name="Wang S."/>
            <person name="Li R."/>
            <person name="Zhang H."/>
            <person name="Shen G."/>
            <person name="Guo B."/>
            <person name="Wei J."/>
            <person name="Xu J."/>
            <person name="St-Pierre B."/>
            <person name="Chen S."/>
            <person name="Sun C."/>
        </authorList>
    </citation>
    <scope>NUCLEOTIDE SEQUENCE [LARGE SCALE GENOMIC DNA]</scope>
</reference>
<proteinExistence type="predicted"/>
<keyword evidence="2" id="KW-1185">Reference proteome</keyword>
<protein>
    <submittedName>
        <fullName evidence="1">Uncharacterized protein</fullName>
    </submittedName>
</protein>